<evidence type="ECO:0000313" key="3">
    <source>
        <dbReference type="Proteomes" id="UP000054166"/>
    </source>
</evidence>
<keyword evidence="3" id="KW-1185">Reference proteome</keyword>
<evidence type="ECO:0000256" key="1">
    <source>
        <dbReference type="SAM" id="MobiDB-lite"/>
    </source>
</evidence>
<dbReference type="Proteomes" id="UP000054166">
    <property type="component" value="Unassembled WGS sequence"/>
</dbReference>
<feature type="region of interest" description="Disordered" evidence="1">
    <location>
        <begin position="1"/>
        <end position="66"/>
    </location>
</feature>
<name>A0A0C3FH73_PILCF</name>
<organism evidence="2 3">
    <name type="scientific">Piloderma croceum (strain F 1598)</name>
    <dbReference type="NCBI Taxonomy" id="765440"/>
    <lineage>
        <taxon>Eukaryota</taxon>
        <taxon>Fungi</taxon>
        <taxon>Dikarya</taxon>
        <taxon>Basidiomycota</taxon>
        <taxon>Agaricomycotina</taxon>
        <taxon>Agaricomycetes</taxon>
        <taxon>Agaricomycetidae</taxon>
        <taxon>Atheliales</taxon>
        <taxon>Atheliaceae</taxon>
        <taxon>Piloderma</taxon>
    </lineage>
</organism>
<feature type="compositionally biased region" description="Basic and acidic residues" evidence="1">
    <location>
        <begin position="1"/>
        <end position="14"/>
    </location>
</feature>
<sequence>MPKNNADKKSKGKGDYTPQSPPPTPVRHKVMWPVACVQPKEEDDESEVEVVEDIQGPPTQRHNVSTGISLPVRQTICATVAGASHLVQNTQVRTSQDPISLISDGEGSLVAGRKRKCEEPEMVWIDGEVIWIR</sequence>
<dbReference type="InParanoid" id="A0A0C3FH73"/>
<protein>
    <submittedName>
        <fullName evidence="2">Uncharacterized protein</fullName>
    </submittedName>
</protein>
<dbReference type="EMBL" id="KN833012">
    <property type="protein sequence ID" value="KIM79089.1"/>
    <property type="molecule type" value="Genomic_DNA"/>
</dbReference>
<accession>A0A0C3FH73</accession>
<dbReference type="AlphaFoldDB" id="A0A0C3FH73"/>
<proteinExistence type="predicted"/>
<dbReference type="HOGENOM" id="CLU_1907469_0_0_1"/>
<gene>
    <name evidence="2" type="ORF">PILCRDRAFT_10747</name>
</gene>
<reference evidence="3" key="2">
    <citation type="submission" date="2015-01" db="EMBL/GenBank/DDBJ databases">
        <title>Evolutionary Origins and Diversification of the Mycorrhizal Mutualists.</title>
        <authorList>
            <consortium name="DOE Joint Genome Institute"/>
            <consortium name="Mycorrhizal Genomics Consortium"/>
            <person name="Kohler A."/>
            <person name="Kuo A."/>
            <person name="Nagy L.G."/>
            <person name="Floudas D."/>
            <person name="Copeland A."/>
            <person name="Barry K.W."/>
            <person name="Cichocki N."/>
            <person name="Veneault-Fourrey C."/>
            <person name="LaButti K."/>
            <person name="Lindquist E.A."/>
            <person name="Lipzen A."/>
            <person name="Lundell T."/>
            <person name="Morin E."/>
            <person name="Murat C."/>
            <person name="Riley R."/>
            <person name="Ohm R."/>
            <person name="Sun H."/>
            <person name="Tunlid A."/>
            <person name="Henrissat B."/>
            <person name="Grigoriev I.V."/>
            <person name="Hibbett D.S."/>
            <person name="Martin F."/>
        </authorList>
    </citation>
    <scope>NUCLEOTIDE SEQUENCE [LARGE SCALE GENOMIC DNA]</scope>
    <source>
        <strain evidence="3">F 1598</strain>
    </source>
</reference>
<feature type="compositionally biased region" description="Acidic residues" evidence="1">
    <location>
        <begin position="41"/>
        <end position="52"/>
    </location>
</feature>
<feature type="compositionally biased region" description="Polar residues" evidence="1">
    <location>
        <begin position="57"/>
        <end position="66"/>
    </location>
</feature>
<evidence type="ECO:0000313" key="2">
    <source>
        <dbReference type="EMBL" id="KIM79089.1"/>
    </source>
</evidence>
<reference evidence="2 3" key="1">
    <citation type="submission" date="2014-04" db="EMBL/GenBank/DDBJ databases">
        <authorList>
            <consortium name="DOE Joint Genome Institute"/>
            <person name="Kuo A."/>
            <person name="Tarkka M."/>
            <person name="Buscot F."/>
            <person name="Kohler A."/>
            <person name="Nagy L.G."/>
            <person name="Floudas D."/>
            <person name="Copeland A."/>
            <person name="Barry K.W."/>
            <person name="Cichocki N."/>
            <person name="Veneault-Fourrey C."/>
            <person name="LaButti K."/>
            <person name="Lindquist E.A."/>
            <person name="Lipzen A."/>
            <person name="Lundell T."/>
            <person name="Morin E."/>
            <person name="Murat C."/>
            <person name="Sun H."/>
            <person name="Tunlid A."/>
            <person name="Henrissat B."/>
            <person name="Grigoriev I.V."/>
            <person name="Hibbett D.S."/>
            <person name="Martin F."/>
            <person name="Nordberg H.P."/>
            <person name="Cantor M.N."/>
            <person name="Hua S.X."/>
        </authorList>
    </citation>
    <scope>NUCLEOTIDE SEQUENCE [LARGE SCALE GENOMIC DNA]</scope>
    <source>
        <strain evidence="2 3">F 1598</strain>
    </source>
</reference>